<feature type="domain" description="SHSP" evidence="4">
    <location>
        <begin position="20"/>
        <end position="131"/>
    </location>
</feature>
<dbReference type="Proteomes" id="UP000575480">
    <property type="component" value="Unassembled WGS sequence"/>
</dbReference>
<dbReference type="InterPro" id="IPR037913">
    <property type="entry name" value="ACD_IbpA/B"/>
</dbReference>
<evidence type="ECO:0000313" key="5">
    <source>
        <dbReference type="EMBL" id="NWJ57827.1"/>
    </source>
</evidence>
<dbReference type="PANTHER" id="PTHR47062:SF1">
    <property type="entry name" value="SMALL HEAT SHOCK PROTEIN IBPA"/>
    <property type="match status" value="1"/>
</dbReference>
<accession>A0A7K4MWI0</accession>
<dbReference type="EMBL" id="JACATH010000017">
    <property type="protein sequence ID" value="NWJ57827.1"/>
    <property type="molecule type" value="Genomic_DNA"/>
</dbReference>
<name>A0A7K4MWI0_9ARCH</name>
<proteinExistence type="inferred from homology"/>
<evidence type="ECO:0000256" key="3">
    <source>
        <dbReference type="RuleBase" id="RU003616"/>
    </source>
</evidence>
<reference evidence="5 6" key="1">
    <citation type="journal article" date="2019" name="Environ. Microbiol.">
        <title>Genomics insights into ecotype formation of ammonia-oxidizing archaea in the deep ocean.</title>
        <authorList>
            <person name="Wang Y."/>
            <person name="Huang J.M."/>
            <person name="Cui G.J."/>
            <person name="Nunoura T."/>
            <person name="Takaki Y."/>
            <person name="Li W.L."/>
            <person name="Li J."/>
            <person name="Gao Z.M."/>
            <person name="Takai K."/>
            <person name="Zhang A.Q."/>
            <person name="Stepanauskas R."/>
        </authorList>
    </citation>
    <scope>NUCLEOTIDE SEQUENCE [LARGE SCALE GENOMIC DNA]</scope>
    <source>
        <strain evidence="5 6">L15a</strain>
    </source>
</reference>
<dbReference type="Gene3D" id="2.60.40.790">
    <property type="match status" value="1"/>
</dbReference>
<evidence type="ECO:0000313" key="6">
    <source>
        <dbReference type="Proteomes" id="UP000575480"/>
    </source>
</evidence>
<comment type="similarity">
    <text evidence="2 3">Belongs to the small heat shock protein (HSP20) family.</text>
</comment>
<evidence type="ECO:0000259" key="4">
    <source>
        <dbReference type="PROSITE" id="PS01031"/>
    </source>
</evidence>
<dbReference type="SUPFAM" id="SSF49764">
    <property type="entry name" value="HSP20-like chaperones"/>
    <property type="match status" value="1"/>
</dbReference>
<dbReference type="PROSITE" id="PS01031">
    <property type="entry name" value="SHSP"/>
    <property type="match status" value="1"/>
</dbReference>
<keyword evidence="1" id="KW-0346">Stress response</keyword>
<dbReference type="InterPro" id="IPR008978">
    <property type="entry name" value="HSP20-like_chaperone"/>
</dbReference>
<organism evidence="5 6">
    <name type="scientific">Marine Group I thaumarchaeote</name>
    <dbReference type="NCBI Taxonomy" id="2511932"/>
    <lineage>
        <taxon>Archaea</taxon>
        <taxon>Nitrososphaerota</taxon>
        <taxon>Marine Group I</taxon>
    </lineage>
</organism>
<evidence type="ECO:0000256" key="2">
    <source>
        <dbReference type="PROSITE-ProRule" id="PRU00285"/>
    </source>
</evidence>
<dbReference type="AlphaFoldDB" id="A0A7K4MWI0"/>
<gene>
    <name evidence="5" type="ORF">HX858_08820</name>
</gene>
<dbReference type="CDD" id="cd06470">
    <property type="entry name" value="ACD_IbpA-B_like"/>
    <property type="match status" value="1"/>
</dbReference>
<comment type="caution">
    <text evidence="5">The sequence shown here is derived from an EMBL/GenBank/DDBJ whole genome shotgun (WGS) entry which is preliminary data.</text>
</comment>
<dbReference type="InterPro" id="IPR002068">
    <property type="entry name" value="A-crystallin/Hsp20_dom"/>
</dbReference>
<sequence>MGLTVGFDTIFDRLMNFSPTQQESGYPPYNIRKVDDYNYVIEIALAGFSERDIEVEVADGVVSVRSKEDKDEAKTEYVHRGIARRSFARKWTLSDDMIVNGAEFQNGLLNINLEKVVPEEKKPRIVPITTPNVIEHKKK</sequence>
<protein>
    <submittedName>
        <fullName evidence="5">Hsp20 family protein</fullName>
    </submittedName>
</protein>
<dbReference type="Pfam" id="PF00011">
    <property type="entry name" value="HSP20"/>
    <property type="match status" value="1"/>
</dbReference>
<evidence type="ECO:0000256" key="1">
    <source>
        <dbReference type="ARBA" id="ARBA00023016"/>
    </source>
</evidence>
<dbReference type="PANTHER" id="PTHR47062">
    <property type="match status" value="1"/>
</dbReference>